<name>A0AAE1CKX0_9GAST</name>
<comment type="caution">
    <text evidence="1">The sequence shown here is derived from an EMBL/GenBank/DDBJ whole genome shotgun (WGS) entry which is preliminary data.</text>
</comment>
<evidence type="ECO:0000313" key="2">
    <source>
        <dbReference type="Proteomes" id="UP001283361"/>
    </source>
</evidence>
<proteinExistence type="predicted"/>
<dbReference type="AlphaFoldDB" id="A0AAE1CKX0"/>
<keyword evidence="2" id="KW-1185">Reference proteome</keyword>
<gene>
    <name evidence="1" type="ORF">RRG08_056485</name>
</gene>
<dbReference type="Proteomes" id="UP001283361">
    <property type="component" value="Unassembled WGS sequence"/>
</dbReference>
<protein>
    <submittedName>
        <fullName evidence="1">Uncharacterized protein</fullName>
    </submittedName>
</protein>
<reference evidence="1" key="1">
    <citation type="journal article" date="2023" name="G3 (Bethesda)">
        <title>A reference genome for the long-term kleptoplast-retaining sea slug Elysia crispata morphotype clarki.</title>
        <authorList>
            <person name="Eastman K.E."/>
            <person name="Pendleton A.L."/>
            <person name="Shaikh M.A."/>
            <person name="Suttiyut T."/>
            <person name="Ogas R."/>
            <person name="Tomko P."/>
            <person name="Gavelis G."/>
            <person name="Widhalm J.R."/>
            <person name="Wisecaver J.H."/>
        </authorList>
    </citation>
    <scope>NUCLEOTIDE SEQUENCE</scope>
    <source>
        <strain evidence="1">ECLA1</strain>
    </source>
</reference>
<accession>A0AAE1CKX0</accession>
<dbReference type="EMBL" id="JAWDGP010007748">
    <property type="protein sequence ID" value="KAK3706268.1"/>
    <property type="molecule type" value="Genomic_DNA"/>
</dbReference>
<organism evidence="1 2">
    <name type="scientific">Elysia crispata</name>
    <name type="common">lettuce slug</name>
    <dbReference type="NCBI Taxonomy" id="231223"/>
    <lineage>
        <taxon>Eukaryota</taxon>
        <taxon>Metazoa</taxon>
        <taxon>Spiralia</taxon>
        <taxon>Lophotrochozoa</taxon>
        <taxon>Mollusca</taxon>
        <taxon>Gastropoda</taxon>
        <taxon>Heterobranchia</taxon>
        <taxon>Euthyneura</taxon>
        <taxon>Panpulmonata</taxon>
        <taxon>Sacoglossa</taxon>
        <taxon>Placobranchoidea</taxon>
        <taxon>Plakobranchidae</taxon>
        <taxon>Elysia</taxon>
    </lineage>
</organism>
<sequence>MPRSIQPNHRTNPSALVDQSVVSRKQRLFSVPPMDPPATQRARQVQLETNKPAGTAAGISGDSIKHNMIKIKNSLEKAFRRLELASSMT</sequence>
<evidence type="ECO:0000313" key="1">
    <source>
        <dbReference type="EMBL" id="KAK3706268.1"/>
    </source>
</evidence>